<dbReference type="PROSITE" id="PS50240">
    <property type="entry name" value="TRYPSIN_DOM"/>
    <property type="match status" value="2"/>
</dbReference>
<evidence type="ECO:0000313" key="14">
    <source>
        <dbReference type="EnsemblMetazoa" id="CPIJ008238-PA"/>
    </source>
</evidence>
<dbReference type="EMBL" id="DS231999">
    <property type="protein sequence ID" value="EDS31114.1"/>
    <property type="molecule type" value="Genomic_DNA"/>
</dbReference>
<dbReference type="AlphaFoldDB" id="B0WMN2"/>
<evidence type="ECO:0000256" key="8">
    <source>
        <dbReference type="ARBA" id="ARBA00023157"/>
    </source>
</evidence>
<evidence type="ECO:0000256" key="4">
    <source>
        <dbReference type="ARBA" id="ARBA00022729"/>
    </source>
</evidence>
<keyword evidence="3 13" id="KW-0645">Protease</keyword>
<evidence type="ECO:0000256" key="11">
    <source>
        <dbReference type="SAM" id="SignalP"/>
    </source>
</evidence>
<keyword evidence="7" id="KW-0865">Zymogen</keyword>
<dbReference type="InterPro" id="IPR043504">
    <property type="entry name" value="Peptidase_S1_PA_chymotrypsin"/>
</dbReference>
<dbReference type="VEuPathDB" id="VectorBase:CPIJ008238"/>
<dbReference type="PANTHER" id="PTHR24260:SF136">
    <property type="entry name" value="GH08193P-RELATED"/>
    <property type="match status" value="1"/>
</dbReference>
<dbReference type="KEGG" id="cqu:CpipJ_CPIJ008238"/>
<keyword evidence="6" id="KW-0720">Serine protease</keyword>
<dbReference type="EnsemblMetazoa" id="CPIJ008238-RA">
    <property type="protein sequence ID" value="CPIJ008238-PA"/>
    <property type="gene ID" value="CPIJ008238"/>
</dbReference>
<protein>
    <submittedName>
        <fullName evidence="13 14">Transmembrane protease</fullName>
    </submittedName>
</protein>
<keyword evidence="15" id="KW-1185">Reference proteome</keyword>
<dbReference type="InParanoid" id="B0WMN2"/>
<dbReference type="InterPro" id="IPR051333">
    <property type="entry name" value="CLIP_Serine_Protease"/>
</dbReference>
<dbReference type="OMA" id="IVNITEC"/>
<accession>B0WMN2</accession>
<evidence type="ECO:0000256" key="2">
    <source>
        <dbReference type="ARBA" id="ARBA00022525"/>
    </source>
</evidence>
<feature type="chain" id="PRO_5011408454" evidence="11">
    <location>
        <begin position="22"/>
        <end position="525"/>
    </location>
</feature>
<evidence type="ECO:0000313" key="15">
    <source>
        <dbReference type="Proteomes" id="UP000002320"/>
    </source>
</evidence>
<evidence type="ECO:0000256" key="3">
    <source>
        <dbReference type="ARBA" id="ARBA00022670"/>
    </source>
</evidence>
<dbReference type="SUPFAM" id="SSF50494">
    <property type="entry name" value="Trypsin-like serine proteases"/>
    <property type="match status" value="2"/>
</dbReference>
<dbReference type="Proteomes" id="UP000002320">
    <property type="component" value="Unassembled WGS sequence"/>
</dbReference>
<comment type="subcellular location">
    <subcellularLocation>
        <location evidence="1">Secreted</location>
    </subcellularLocation>
</comment>
<evidence type="ECO:0000256" key="5">
    <source>
        <dbReference type="ARBA" id="ARBA00022801"/>
    </source>
</evidence>
<dbReference type="InterPro" id="IPR009003">
    <property type="entry name" value="Peptidase_S1_PA"/>
</dbReference>
<feature type="domain" description="Peptidase S1" evidence="12">
    <location>
        <begin position="46"/>
        <end position="288"/>
    </location>
</feature>
<organism>
    <name type="scientific">Culex quinquefasciatus</name>
    <name type="common">Southern house mosquito</name>
    <name type="synonym">Culex pungens</name>
    <dbReference type="NCBI Taxonomy" id="7176"/>
    <lineage>
        <taxon>Eukaryota</taxon>
        <taxon>Metazoa</taxon>
        <taxon>Ecdysozoa</taxon>
        <taxon>Arthropoda</taxon>
        <taxon>Hexapoda</taxon>
        <taxon>Insecta</taxon>
        <taxon>Pterygota</taxon>
        <taxon>Neoptera</taxon>
        <taxon>Endopterygota</taxon>
        <taxon>Diptera</taxon>
        <taxon>Nematocera</taxon>
        <taxon>Culicoidea</taxon>
        <taxon>Culicidae</taxon>
        <taxon>Culicinae</taxon>
        <taxon>Culicini</taxon>
        <taxon>Culex</taxon>
        <taxon>Culex</taxon>
    </lineage>
</organism>
<keyword evidence="2" id="KW-0964">Secreted</keyword>
<gene>
    <name evidence="14" type="primary">6040587</name>
    <name evidence="13" type="ORF">CpipJ_CPIJ008238</name>
</gene>
<keyword evidence="13" id="KW-0472">Membrane</keyword>
<dbReference type="OrthoDB" id="6147874at2759"/>
<dbReference type="CDD" id="cd00190">
    <property type="entry name" value="Tryp_SPc"/>
    <property type="match status" value="1"/>
</dbReference>
<keyword evidence="5" id="KW-0378">Hydrolase</keyword>
<dbReference type="GO" id="GO:0005576">
    <property type="term" value="C:extracellular region"/>
    <property type="evidence" value="ECO:0007669"/>
    <property type="project" value="UniProtKB-SubCell"/>
</dbReference>
<reference evidence="14" key="2">
    <citation type="submission" date="2021-02" db="UniProtKB">
        <authorList>
            <consortium name="EnsemblMetazoa"/>
        </authorList>
    </citation>
    <scope>IDENTIFICATION</scope>
    <source>
        <strain evidence="14">JHB</strain>
    </source>
</reference>
<dbReference type="InterPro" id="IPR001314">
    <property type="entry name" value="Peptidase_S1A"/>
</dbReference>
<evidence type="ECO:0000256" key="6">
    <source>
        <dbReference type="ARBA" id="ARBA00022825"/>
    </source>
</evidence>
<dbReference type="PANTHER" id="PTHR24260">
    <property type="match status" value="1"/>
</dbReference>
<proteinExistence type="inferred from homology"/>
<feature type="region of interest" description="Disordered" evidence="10">
    <location>
        <begin position="503"/>
        <end position="525"/>
    </location>
</feature>
<reference evidence="13" key="1">
    <citation type="submission" date="2007-03" db="EMBL/GenBank/DDBJ databases">
        <title>Annotation of Culex pipiens quinquefasciatus.</title>
        <authorList>
            <consortium name="The Broad Institute Genome Sequencing Platform"/>
            <person name="Atkinson P.W."/>
            <person name="Hemingway J."/>
            <person name="Christensen B.M."/>
            <person name="Higgs S."/>
            <person name="Kodira C."/>
            <person name="Hannick L."/>
            <person name="Megy K."/>
            <person name="O'Leary S."/>
            <person name="Pearson M."/>
            <person name="Haas B.J."/>
            <person name="Mauceli E."/>
            <person name="Wortman J.R."/>
            <person name="Lee N.H."/>
            <person name="Guigo R."/>
            <person name="Stanke M."/>
            <person name="Alvarado L."/>
            <person name="Amedeo P."/>
            <person name="Antoine C.H."/>
            <person name="Arensburger P."/>
            <person name="Bidwell S.L."/>
            <person name="Crawford M."/>
            <person name="Camaro F."/>
            <person name="Devon K."/>
            <person name="Engels R."/>
            <person name="Hammond M."/>
            <person name="Howarth C."/>
            <person name="Koehrsen M."/>
            <person name="Lawson D."/>
            <person name="Montgomery P."/>
            <person name="Nene V."/>
            <person name="Nusbaum C."/>
            <person name="Puiu D."/>
            <person name="Romero-Severson J."/>
            <person name="Severson D.W."/>
            <person name="Shumway M."/>
            <person name="Sisk P."/>
            <person name="Stolte C."/>
            <person name="Zeng Q."/>
            <person name="Eisenstadt E."/>
            <person name="Fraser-Liggett C."/>
            <person name="Strausberg R."/>
            <person name="Galagan J."/>
            <person name="Birren B."/>
            <person name="Collins F.H."/>
        </authorList>
    </citation>
    <scope>NUCLEOTIDE SEQUENCE [LARGE SCALE GENOMIC DNA]</scope>
    <source>
        <strain evidence="13">JHB</strain>
    </source>
</reference>
<evidence type="ECO:0000313" key="13">
    <source>
        <dbReference type="EMBL" id="EDS31114.1"/>
    </source>
</evidence>
<dbReference type="VEuPathDB" id="VectorBase:CQUJHB015112"/>
<dbReference type="FunFam" id="2.40.10.10:FF:000146">
    <property type="entry name" value="Serine protease 53"/>
    <property type="match status" value="1"/>
</dbReference>
<dbReference type="InterPro" id="IPR001254">
    <property type="entry name" value="Trypsin_dom"/>
</dbReference>
<sequence length="525" mass="58863">MNLCVLGVILWSVNAFQFALADDGSFSTENARFRCGIRKRFGVPLIYEGRTAELGQWPWHAALYHGEDYKCGGTLIDQHHVLTSAHCVIGKNKRVLDASFVSVQLGKNHLDEYPEQAQIMNVSRIHVHEQFVTNRNDIALLVLAGAVRYSELVIPICTEGIQRSRGEDLAGRRGWVAGFGETESLALSKELKTASMAIVNITECVHSDPELYGRFASAAVFCASDRNGTSVCRGDSGGGVYILEGDRWELRGITSFSGKNERGSCDVGRYVVFTNVAFFYEWIKRRTGRDGSSEVFPKRISEFIVSSIYISEVDRDDLWVRVGNQPDKKIVREIPHPGYDPETLRHQVLLLELSSALTFTKGMFPACLANPATENLYDTLLLNGYTAVDYNFYESVDNWVISNEQCNATVRQTHRKYAISSMELCATDRYEGSTFFWSGIVGGPLQTVNTRSCMFTQIGVTNVLIPHDKSGSQRTVRFTNVYSRVTAYLDWIEQQVWGNETVPAELDPEDDSGVAPMDEDYDYED</sequence>
<keyword evidence="4 11" id="KW-0732">Signal</keyword>
<dbReference type="PRINTS" id="PR00722">
    <property type="entry name" value="CHYMOTRYPSIN"/>
</dbReference>
<dbReference type="Gene3D" id="2.40.10.10">
    <property type="entry name" value="Trypsin-like serine proteases"/>
    <property type="match status" value="2"/>
</dbReference>
<evidence type="ECO:0000256" key="1">
    <source>
        <dbReference type="ARBA" id="ARBA00004613"/>
    </source>
</evidence>
<evidence type="ECO:0000256" key="9">
    <source>
        <dbReference type="ARBA" id="ARBA00024195"/>
    </source>
</evidence>
<dbReference type="HOGENOM" id="CLU_004497_6_1_1"/>
<dbReference type="GO" id="GO:0004252">
    <property type="term" value="F:serine-type endopeptidase activity"/>
    <property type="evidence" value="ECO:0007669"/>
    <property type="project" value="InterPro"/>
</dbReference>
<keyword evidence="13" id="KW-0812">Transmembrane</keyword>
<dbReference type="SMART" id="SM00020">
    <property type="entry name" value="Tryp_SPc"/>
    <property type="match status" value="1"/>
</dbReference>
<dbReference type="eggNOG" id="KOG3627">
    <property type="taxonomic scope" value="Eukaryota"/>
</dbReference>
<dbReference type="GO" id="GO:0006508">
    <property type="term" value="P:proteolysis"/>
    <property type="evidence" value="ECO:0007669"/>
    <property type="project" value="UniProtKB-KW"/>
</dbReference>
<feature type="domain" description="Peptidase S1" evidence="12">
    <location>
        <begin position="334"/>
        <end position="497"/>
    </location>
</feature>
<evidence type="ECO:0000256" key="7">
    <source>
        <dbReference type="ARBA" id="ARBA00023145"/>
    </source>
</evidence>
<feature type="signal peptide" evidence="11">
    <location>
        <begin position="1"/>
        <end position="21"/>
    </location>
</feature>
<evidence type="ECO:0000259" key="12">
    <source>
        <dbReference type="PROSITE" id="PS50240"/>
    </source>
</evidence>
<feature type="compositionally biased region" description="Acidic residues" evidence="10">
    <location>
        <begin position="506"/>
        <end position="525"/>
    </location>
</feature>
<dbReference type="Pfam" id="PF00089">
    <property type="entry name" value="Trypsin"/>
    <property type="match status" value="2"/>
</dbReference>
<name>B0WMN2_CULQU</name>
<dbReference type="STRING" id="7176.B0WMN2"/>
<evidence type="ECO:0000256" key="10">
    <source>
        <dbReference type="SAM" id="MobiDB-lite"/>
    </source>
</evidence>
<comment type="similarity">
    <text evidence="9">Belongs to the peptidase S1 family. CLIP subfamily.</text>
</comment>
<keyword evidence="8" id="KW-1015">Disulfide bond</keyword>